<sequence>MSDYSKALIIWQPKYLFFPPVQEPPPPTKVFRHVDLDQGHDNLTSTKRTIFGPTAAQTQHTPDHISIFPQLFLNDTFLRFILNLPRSLPNLAFTDQLSAQHVTNSTVQSNSSPPIEAYLEPIEDEDEITLDEEKESSLESIDETSTILPHPASTPSPIKRTIKPTKIILKRKSPDSESFINEEDVFINTDKSGKKPKVDETLEQWRVGKRPGFQGSFIAPKKVSNQNNEGEDEEGIRGKKRTINEDINNSAEKVLKKPFRPPTRVMSKPKSQPQFTKDESSFDLPSLSSNTEGKVENPIYLPKVDPFFPEFPTPPSSHSGKSRESSKISVKPFKTPSKTTNSNTERSRSLKSNQIYHTPKSIISIKVNSNNSLTSTSTSTSSISNQSEIINLQNEIMITKQALKYLKEEKEDNKLSELIEIWKIAGREIVENLFKIIPEPLNFENQNINSNYTRNNFSFNEDDDSMNNKMTYEQIENLKNLPKNKDGELCDEDGNLLILEVSQKEQDDFWEGIGKDIKSSPRGKWSNNAIVNYDRLEDRHKNSDSIETTSQEWNYAALMKMFGVDPALLGWNYVEEDWQEMDG</sequence>
<dbReference type="Proteomes" id="UP000094020">
    <property type="component" value="Chromosome 10"/>
</dbReference>
<dbReference type="EMBL" id="CP144528">
    <property type="protein sequence ID" value="WWC73115.1"/>
    <property type="molecule type" value="Genomic_DNA"/>
</dbReference>
<evidence type="ECO:0000313" key="2">
    <source>
        <dbReference type="EMBL" id="OCF48596.1"/>
    </source>
</evidence>
<dbReference type="STRING" id="1296096.A0A1B9HZ96"/>
<feature type="region of interest" description="Disordered" evidence="1">
    <location>
        <begin position="211"/>
        <end position="296"/>
    </location>
</feature>
<gene>
    <name evidence="2" type="ORF">I206_05375</name>
    <name evidence="3" type="ORF">I206_107081</name>
</gene>
<feature type="region of interest" description="Disordered" evidence="1">
    <location>
        <begin position="311"/>
        <end position="353"/>
    </location>
</feature>
<reference evidence="2" key="1">
    <citation type="submission" date="2013-07" db="EMBL/GenBank/DDBJ databases">
        <title>The Genome Sequence of Cryptococcus pinus CBS10737.</title>
        <authorList>
            <consortium name="The Broad Institute Genome Sequencing Platform"/>
            <person name="Cuomo C."/>
            <person name="Litvintseva A."/>
            <person name="Chen Y."/>
            <person name="Heitman J."/>
            <person name="Sun S."/>
            <person name="Springer D."/>
            <person name="Dromer F."/>
            <person name="Young S.K."/>
            <person name="Zeng Q."/>
            <person name="Gargeya S."/>
            <person name="Fitzgerald M."/>
            <person name="Abouelleil A."/>
            <person name="Alvarado L."/>
            <person name="Berlin A.M."/>
            <person name="Chapman S.B."/>
            <person name="Dewar J."/>
            <person name="Goldberg J."/>
            <person name="Griggs A."/>
            <person name="Gujja S."/>
            <person name="Hansen M."/>
            <person name="Howarth C."/>
            <person name="Imamovic A."/>
            <person name="Larimer J."/>
            <person name="McCowan C."/>
            <person name="Murphy C."/>
            <person name="Pearson M."/>
            <person name="Priest M."/>
            <person name="Roberts A."/>
            <person name="Saif S."/>
            <person name="Shea T."/>
            <person name="Sykes S."/>
            <person name="Wortman J."/>
            <person name="Nusbaum C."/>
            <person name="Birren B."/>
        </authorList>
    </citation>
    <scope>NUCLEOTIDE SEQUENCE [LARGE SCALE GENOMIC DNA]</scope>
    <source>
        <strain evidence="2">CBS 10737</strain>
    </source>
</reference>
<proteinExistence type="predicted"/>
<dbReference type="KEGG" id="kpin:30173744"/>
<dbReference type="RefSeq" id="XP_019009815.1">
    <property type="nucleotide sequence ID" value="XM_019157097.1"/>
</dbReference>
<keyword evidence="4" id="KW-1185">Reference proteome</keyword>
<organism evidence="2">
    <name type="scientific">Kwoniella pini CBS 10737</name>
    <dbReference type="NCBI Taxonomy" id="1296096"/>
    <lineage>
        <taxon>Eukaryota</taxon>
        <taxon>Fungi</taxon>
        <taxon>Dikarya</taxon>
        <taxon>Basidiomycota</taxon>
        <taxon>Agaricomycotina</taxon>
        <taxon>Tremellomycetes</taxon>
        <taxon>Tremellales</taxon>
        <taxon>Cryptococcaceae</taxon>
        <taxon>Kwoniella</taxon>
    </lineage>
</organism>
<dbReference type="Gene3D" id="6.10.140.1020">
    <property type="match status" value="1"/>
</dbReference>
<protein>
    <submittedName>
        <fullName evidence="2">Uncharacterized protein</fullName>
    </submittedName>
</protein>
<reference evidence="2" key="3">
    <citation type="submission" date="2016-07" db="EMBL/GenBank/DDBJ databases">
        <title>Evolution of pathogenesis and genome organization in the Tremellales.</title>
        <authorList>
            <person name="Cuomo C."/>
            <person name="Litvintseva A."/>
            <person name="Heitman J."/>
            <person name="Chen Y."/>
            <person name="Sun S."/>
            <person name="Springer D."/>
            <person name="Dromer F."/>
            <person name="Young S."/>
            <person name="Zeng Q."/>
            <person name="Chapman S."/>
            <person name="Gujja S."/>
            <person name="Saif S."/>
            <person name="Birren B."/>
        </authorList>
    </citation>
    <scope>NUCLEOTIDE SEQUENCE</scope>
    <source>
        <strain evidence="2">CBS 10737</strain>
    </source>
</reference>
<reference evidence="3" key="4">
    <citation type="submission" date="2024-02" db="EMBL/GenBank/DDBJ databases">
        <title>Comparative genomics of Cryptococcus and Kwoniella reveals pathogenesis evolution and contrasting modes of karyotype evolution via chromosome fusion or intercentromeric recombination.</title>
        <authorList>
            <person name="Coelho M.A."/>
            <person name="David-Palma M."/>
            <person name="Shea T."/>
            <person name="Bowers K."/>
            <person name="McGinley-Smith S."/>
            <person name="Mohammad A.W."/>
            <person name="Gnirke A."/>
            <person name="Yurkov A.M."/>
            <person name="Nowrousian M."/>
            <person name="Sun S."/>
            <person name="Cuomo C.A."/>
            <person name="Heitman J."/>
        </authorList>
    </citation>
    <scope>NUCLEOTIDE SEQUENCE</scope>
    <source>
        <strain evidence="3">CBS 10737</strain>
    </source>
</reference>
<evidence type="ECO:0000256" key="1">
    <source>
        <dbReference type="SAM" id="MobiDB-lite"/>
    </source>
</evidence>
<accession>A0A1B9HZ96</accession>
<dbReference type="OrthoDB" id="2576607at2759"/>
<reference evidence="3" key="2">
    <citation type="submission" date="2013-07" db="EMBL/GenBank/DDBJ databases">
        <authorList>
            <consortium name="The Broad Institute Genome Sequencing Platform"/>
            <person name="Cuomo C."/>
            <person name="Litvintseva A."/>
            <person name="Chen Y."/>
            <person name="Heitman J."/>
            <person name="Sun S."/>
            <person name="Springer D."/>
            <person name="Dromer F."/>
            <person name="Young S.K."/>
            <person name="Zeng Q."/>
            <person name="Gargeya S."/>
            <person name="Fitzgerald M."/>
            <person name="Abouelleil A."/>
            <person name="Alvarado L."/>
            <person name="Berlin A.M."/>
            <person name="Chapman S.B."/>
            <person name="Dewar J."/>
            <person name="Goldberg J."/>
            <person name="Griggs A."/>
            <person name="Gujja S."/>
            <person name="Hansen M."/>
            <person name="Howarth C."/>
            <person name="Imamovic A."/>
            <person name="Larimer J."/>
            <person name="McCowan C."/>
            <person name="Murphy C."/>
            <person name="Pearson M."/>
            <person name="Priest M."/>
            <person name="Roberts A."/>
            <person name="Saif S."/>
            <person name="Shea T."/>
            <person name="Sykes S."/>
            <person name="Wortman J."/>
            <person name="Nusbaum C."/>
            <person name="Birren B."/>
        </authorList>
    </citation>
    <scope>NUCLEOTIDE SEQUENCE</scope>
    <source>
        <strain evidence="3">CBS 10737</strain>
    </source>
</reference>
<feature type="region of interest" description="Disordered" evidence="1">
    <location>
        <begin position="139"/>
        <end position="159"/>
    </location>
</feature>
<dbReference type="AlphaFoldDB" id="A0A1B9HZ96"/>
<evidence type="ECO:0000313" key="4">
    <source>
        <dbReference type="Proteomes" id="UP000094020"/>
    </source>
</evidence>
<name>A0A1B9HZ96_9TREE</name>
<dbReference type="GeneID" id="30173744"/>
<dbReference type="EMBL" id="KI894013">
    <property type="protein sequence ID" value="OCF48596.1"/>
    <property type="molecule type" value="Genomic_DNA"/>
</dbReference>
<feature type="compositionally biased region" description="Polar residues" evidence="1">
    <location>
        <begin position="336"/>
        <end position="353"/>
    </location>
</feature>
<evidence type="ECO:0000313" key="3">
    <source>
        <dbReference type="EMBL" id="WWC73115.1"/>
    </source>
</evidence>